<evidence type="ECO:0000256" key="5">
    <source>
        <dbReference type="ARBA" id="ARBA00023136"/>
    </source>
</evidence>
<keyword evidence="3" id="KW-0547">Nucleotide-binding</keyword>
<evidence type="ECO:0000256" key="8">
    <source>
        <dbReference type="SAM" id="MobiDB-lite"/>
    </source>
</evidence>
<dbReference type="InterPro" id="IPR018297">
    <property type="entry name" value="A/G_cyclase_CS"/>
</dbReference>
<dbReference type="OrthoDB" id="60033at2759"/>
<evidence type="ECO:0000256" key="1">
    <source>
        <dbReference type="ARBA" id="ARBA00004370"/>
    </source>
</evidence>
<evidence type="ECO:0000256" key="2">
    <source>
        <dbReference type="ARBA" id="ARBA00022692"/>
    </source>
</evidence>
<dbReference type="InterPro" id="IPR050401">
    <property type="entry name" value="Cyclic_nucleotide_synthase"/>
</dbReference>
<name>A0A7J7K0D4_BUGNE</name>
<evidence type="ECO:0000256" key="3">
    <source>
        <dbReference type="ARBA" id="ARBA00022741"/>
    </source>
</evidence>
<dbReference type="GO" id="GO:0001653">
    <property type="term" value="F:peptide receptor activity"/>
    <property type="evidence" value="ECO:0007669"/>
    <property type="project" value="TreeGrafter"/>
</dbReference>
<dbReference type="PANTHER" id="PTHR11920">
    <property type="entry name" value="GUANYLYL CYCLASE"/>
    <property type="match status" value="1"/>
</dbReference>
<dbReference type="PROSITE" id="PS50125">
    <property type="entry name" value="GUANYLATE_CYCLASE_2"/>
    <property type="match status" value="1"/>
</dbReference>
<evidence type="ECO:0000313" key="10">
    <source>
        <dbReference type="EMBL" id="KAF6031056.1"/>
    </source>
</evidence>
<keyword evidence="4" id="KW-1133">Transmembrane helix</keyword>
<feature type="region of interest" description="Disordered" evidence="8">
    <location>
        <begin position="278"/>
        <end position="314"/>
    </location>
</feature>
<reference evidence="10" key="1">
    <citation type="submission" date="2020-06" db="EMBL/GenBank/DDBJ databases">
        <title>Draft genome of Bugula neritina, a colonial animal packing powerful symbionts and potential medicines.</title>
        <authorList>
            <person name="Rayko M."/>
        </authorList>
    </citation>
    <scope>NUCLEOTIDE SEQUENCE [LARGE SCALE GENOMIC DNA]</scope>
    <source>
        <strain evidence="10">Kwan_BN1</strain>
    </source>
</reference>
<keyword evidence="5" id="KW-0472">Membrane</keyword>
<evidence type="ECO:0000259" key="9">
    <source>
        <dbReference type="PROSITE" id="PS50125"/>
    </source>
</evidence>
<dbReference type="GO" id="GO:0007168">
    <property type="term" value="P:receptor guanylyl cyclase signaling pathway"/>
    <property type="evidence" value="ECO:0007669"/>
    <property type="project" value="TreeGrafter"/>
</dbReference>
<dbReference type="InterPro" id="IPR001054">
    <property type="entry name" value="A/G_cyclase"/>
</dbReference>
<dbReference type="GO" id="GO:0000166">
    <property type="term" value="F:nucleotide binding"/>
    <property type="evidence" value="ECO:0007669"/>
    <property type="project" value="UniProtKB-KW"/>
</dbReference>
<evidence type="ECO:0000313" key="11">
    <source>
        <dbReference type="Proteomes" id="UP000593567"/>
    </source>
</evidence>
<dbReference type="Pfam" id="PF00211">
    <property type="entry name" value="Guanylate_cyc"/>
    <property type="match status" value="1"/>
</dbReference>
<comment type="caution">
    <text evidence="10">The sequence shown here is derived from an EMBL/GenBank/DDBJ whole genome shotgun (WGS) entry which is preliminary data.</text>
</comment>
<sequence>MLGLPKRNGDNHAGEIASMSLELLAILKNYKIIHRPGEKLRLRIVHTRNVAAILLKMCISWCRNIFEGIHSGPVVVGVVGIKMPRYCLFGDTVNTASRMESHGLPSRIHCSEQCKNILDKLGGYYLEERGLIDMKGKGQVLTYWLNGEDTICRFRRLSEAVAAESGCNSTRSSFDSLYLMPNGFRKPTKMKLACDQFSIEDFQHLRSFASTQSSLRKSIRRGSMPLNDYKRGSMSLAALETNCRRGSIPVNQLRMYETSHGWQFNEDDERKTSAEFYKTVRGSPEGCDSEPEESNSRRPSKKEPEINNNKNSAV</sequence>
<dbReference type="Proteomes" id="UP000593567">
    <property type="component" value="Unassembled WGS sequence"/>
</dbReference>
<protein>
    <recommendedName>
        <fullName evidence="9">Guanylate cyclase domain-containing protein</fullName>
    </recommendedName>
</protein>
<evidence type="ECO:0000256" key="6">
    <source>
        <dbReference type="ARBA" id="ARBA00023239"/>
    </source>
</evidence>
<dbReference type="SMART" id="SM00044">
    <property type="entry name" value="CYCc"/>
    <property type="match status" value="1"/>
</dbReference>
<dbReference type="InterPro" id="IPR029787">
    <property type="entry name" value="Nucleotide_cyclase"/>
</dbReference>
<organism evidence="10 11">
    <name type="scientific">Bugula neritina</name>
    <name type="common">Brown bryozoan</name>
    <name type="synonym">Sertularia neritina</name>
    <dbReference type="NCBI Taxonomy" id="10212"/>
    <lineage>
        <taxon>Eukaryota</taxon>
        <taxon>Metazoa</taxon>
        <taxon>Spiralia</taxon>
        <taxon>Lophotrochozoa</taxon>
        <taxon>Bryozoa</taxon>
        <taxon>Gymnolaemata</taxon>
        <taxon>Cheilostomatida</taxon>
        <taxon>Flustrina</taxon>
        <taxon>Buguloidea</taxon>
        <taxon>Bugulidae</taxon>
        <taxon>Bugula</taxon>
    </lineage>
</organism>
<dbReference type="EMBL" id="VXIV02001642">
    <property type="protein sequence ID" value="KAF6031056.1"/>
    <property type="molecule type" value="Genomic_DNA"/>
</dbReference>
<dbReference type="GO" id="GO:0035556">
    <property type="term" value="P:intracellular signal transduction"/>
    <property type="evidence" value="ECO:0007669"/>
    <property type="project" value="InterPro"/>
</dbReference>
<dbReference type="GO" id="GO:0004016">
    <property type="term" value="F:adenylate cyclase activity"/>
    <property type="evidence" value="ECO:0007669"/>
    <property type="project" value="TreeGrafter"/>
</dbReference>
<accession>A0A7J7K0D4</accession>
<keyword evidence="6 7" id="KW-0456">Lyase</keyword>
<dbReference type="AlphaFoldDB" id="A0A7J7K0D4"/>
<keyword evidence="2" id="KW-0812">Transmembrane</keyword>
<keyword evidence="11" id="KW-1185">Reference proteome</keyword>
<dbReference type="SUPFAM" id="SSF55073">
    <property type="entry name" value="Nucleotide cyclase"/>
    <property type="match status" value="1"/>
</dbReference>
<dbReference type="GO" id="GO:0004383">
    <property type="term" value="F:guanylate cyclase activity"/>
    <property type="evidence" value="ECO:0007669"/>
    <property type="project" value="TreeGrafter"/>
</dbReference>
<dbReference type="PROSITE" id="PS00452">
    <property type="entry name" value="GUANYLATE_CYCLASE_1"/>
    <property type="match status" value="1"/>
</dbReference>
<evidence type="ECO:0000256" key="7">
    <source>
        <dbReference type="RuleBase" id="RU000405"/>
    </source>
</evidence>
<proteinExistence type="inferred from homology"/>
<comment type="similarity">
    <text evidence="7">Belongs to the adenylyl cyclase class-4/guanylyl cyclase family.</text>
</comment>
<feature type="domain" description="Guanylate cyclase" evidence="9">
    <location>
        <begin position="1"/>
        <end position="100"/>
    </location>
</feature>
<dbReference type="CDD" id="cd07302">
    <property type="entry name" value="CHD"/>
    <property type="match status" value="1"/>
</dbReference>
<comment type="subcellular location">
    <subcellularLocation>
        <location evidence="1">Membrane</location>
    </subcellularLocation>
</comment>
<gene>
    <name evidence="10" type="ORF">EB796_010651</name>
</gene>
<evidence type="ECO:0000256" key="4">
    <source>
        <dbReference type="ARBA" id="ARBA00022989"/>
    </source>
</evidence>
<dbReference type="PANTHER" id="PTHR11920:SF335">
    <property type="entry name" value="GUANYLATE CYCLASE"/>
    <property type="match status" value="1"/>
</dbReference>
<dbReference type="GO" id="GO:0005886">
    <property type="term" value="C:plasma membrane"/>
    <property type="evidence" value="ECO:0007669"/>
    <property type="project" value="TreeGrafter"/>
</dbReference>
<dbReference type="Gene3D" id="3.30.70.1230">
    <property type="entry name" value="Nucleotide cyclase"/>
    <property type="match status" value="1"/>
</dbReference>